<evidence type="ECO:0000313" key="2">
    <source>
        <dbReference type="Proteomes" id="UP000606786"/>
    </source>
</evidence>
<gene>
    <name evidence="1" type="ORF">CCAP1982_LOCUS21168</name>
</gene>
<accession>A0A811VDK8</accession>
<comment type="caution">
    <text evidence="1">The sequence shown here is derived from an EMBL/GenBank/DDBJ whole genome shotgun (WGS) entry which is preliminary data.</text>
</comment>
<protein>
    <submittedName>
        <fullName evidence="1">(Mediterranean fruit fly) hypothetical protein</fullName>
    </submittedName>
</protein>
<dbReference type="AlphaFoldDB" id="A0A811VDK8"/>
<dbReference type="EMBL" id="CAJHJT010000056">
    <property type="protein sequence ID" value="CAD7013094.1"/>
    <property type="molecule type" value="Genomic_DNA"/>
</dbReference>
<organism evidence="1 2">
    <name type="scientific">Ceratitis capitata</name>
    <name type="common">Mediterranean fruit fly</name>
    <name type="synonym">Tephritis capitata</name>
    <dbReference type="NCBI Taxonomy" id="7213"/>
    <lineage>
        <taxon>Eukaryota</taxon>
        <taxon>Metazoa</taxon>
        <taxon>Ecdysozoa</taxon>
        <taxon>Arthropoda</taxon>
        <taxon>Hexapoda</taxon>
        <taxon>Insecta</taxon>
        <taxon>Pterygota</taxon>
        <taxon>Neoptera</taxon>
        <taxon>Endopterygota</taxon>
        <taxon>Diptera</taxon>
        <taxon>Brachycera</taxon>
        <taxon>Muscomorpha</taxon>
        <taxon>Tephritoidea</taxon>
        <taxon>Tephritidae</taxon>
        <taxon>Ceratitis</taxon>
        <taxon>Ceratitis</taxon>
    </lineage>
</organism>
<evidence type="ECO:0000313" key="1">
    <source>
        <dbReference type="EMBL" id="CAD7013094.1"/>
    </source>
</evidence>
<name>A0A811VDK8_CERCA</name>
<keyword evidence="2" id="KW-1185">Reference proteome</keyword>
<sequence length="77" mass="8925">MALIMEIDMKKGAVALVEEEGRAEVKWHIVTMKEGERKVDGFEQIIQIDYGLYIYLLQNAILTRKRCKHQFSNVVGK</sequence>
<proteinExistence type="predicted"/>
<dbReference type="Proteomes" id="UP000606786">
    <property type="component" value="Unassembled WGS sequence"/>
</dbReference>
<reference evidence="1" key="1">
    <citation type="submission" date="2020-11" db="EMBL/GenBank/DDBJ databases">
        <authorList>
            <person name="Whitehead M."/>
        </authorList>
    </citation>
    <scope>NUCLEOTIDE SEQUENCE</scope>
    <source>
        <strain evidence="1">EGII</strain>
    </source>
</reference>